<dbReference type="SMART" id="SM00192">
    <property type="entry name" value="LDLa"/>
    <property type="match status" value="2"/>
</dbReference>
<dbReference type="Proteomes" id="UP000694865">
    <property type="component" value="Unplaced"/>
</dbReference>
<dbReference type="CDD" id="cd00112">
    <property type="entry name" value="LDLa"/>
    <property type="match status" value="1"/>
</dbReference>
<keyword evidence="5" id="KW-1185">Reference proteome</keyword>
<proteinExistence type="predicted"/>
<keyword evidence="1 2" id="KW-1015">Disulfide bond</keyword>
<evidence type="ECO:0000313" key="5">
    <source>
        <dbReference type="Proteomes" id="UP000694865"/>
    </source>
</evidence>
<accession>A0ABM0GIU6</accession>
<dbReference type="Gene3D" id="4.10.400.10">
    <property type="entry name" value="Low-density Lipoprotein Receptor"/>
    <property type="match status" value="1"/>
</dbReference>
<feature type="disulfide bond" evidence="2">
    <location>
        <begin position="167"/>
        <end position="182"/>
    </location>
</feature>
<organism evidence="5 6">
    <name type="scientific">Saccoglossus kowalevskii</name>
    <name type="common">Acorn worm</name>
    <dbReference type="NCBI Taxonomy" id="10224"/>
    <lineage>
        <taxon>Eukaryota</taxon>
        <taxon>Metazoa</taxon>
        <taxon>Hemichordata</taxon>
        <taxon>Enteropneusta</taxon>
        <taxon>Harrimaniidae</taxon>
        <taxon>Saccoglossus</taxon>
    </lineage>
</organism>
<dbReference type="PROSITE" id="PS50068">
    <property type="entry name" value="LDLRA_2"/>
    <property type="match status" value="1"/>
</dbReference>
<evidence type="ECO:0000313" key="6">
    <source>
        <dbReference type="RefSeq" id="XP_002730802.1"/>
    </source>
</evidence>
<dbReference type="PRINTS" id="PR00261">
    <property type="entry name" value="LDLRECEPTOR"/>
</dbReference>
<evidence type="ECO:0000256" key="4">
    <source>
        <dbReference type="SAM" id="SignalP"/>
    </source>
</evidence>
<gene>
    <name evidence="6" type="primary">LOC100375853</name>
</gene>
<dbReference type="RefSeq" id="XP_002730802.1">
    <property type="nucleotide sequence ID" value="XM_002730756.2"/>
</dbReference>
<dbReference type="SUPFAM" id="SSF57424">
    <property type="entry name" value="LDL receptor-like module"/>
    <property type="match status" value="1"/>
</dbReference>
<sequence>MTRLVLALLLCTCVTSAKILHNKADMLEKLLNLVDDTENEKKDNVVENKREDALREIEIQERKLTQKKEALLGKRNSIDDVDTCNEIEDKVKGPFVMCDGPQVDGYPACVWGSYVCDSVIDCISAKDEFQIQWGCLKTDEQCKAEYPANGYFRCADNFLCVDNCHVCDGICDCLDGSDEDNCSEIKVTCGTYSVDTCRKYP</sequence>
<evidence type="ECO:0000256" key="1">
    <source>
        <dbReference type="ARBA" id="ARBA00023157"/>
    </source>
</evidence>
<dbReference type="InterPro" id="IPR002172">
    <property type="entry name" value="LDrepeatLR_classA_rpt"/>
</dbReference>
<name>A0ABM0GIU6_SACKO</name>
<reference evidence="6" key="1">
    <citation type="submission" date="2025-08" db="UniProtKB">
        <authorList>
            <consortium name="RefSeq"/>
        </authorList>
    </citation>
    <scope>IDENTIFICATION</scope>
    <source>
        <tissue evidence="6">Testes</tissue>
    </source>
</reference>
<comment type="caution">
    <text evidence="2">Lacks conserved residue(s) required for the propagation of feature annotation.</text>
</comment>
<protein>
    <submittedName>
        <fullName evidence="6">Low-density lipoprotein receptor-related protein-like</fullName>
    </submittedName>
</protein>
<dbReference type="InterPro" id="IPR036055">
    <property type="entry name" value="LDL_receptor-like_sf"/>
</dbReference>
<keyword evidence="3" id="KW-0175">Coiled coil</keyword>
<evidence type="ECO:0000256" key="3">
    <source>
        <dbReference type="SAM" id="Coils"/>
    </source>
</evidence>
<dbReference type="GeneID" id="100375853"/>
<feature type="chain" id="PRO_5045823421" evidence="4">
    <location>
        <begin position="18"/>
        <end position="201"/>
    </location>
</feature>
<keyword evidence="4" id="KW-0732">Signal</keyword>
<evidence type="ECO:0000256" key="2">
    <source>
        <dbReference type="PROSITE-ProRule" id="PRU00124"/>
    </source>
</evidence>
<feature type="signal peptide" evidence="4">
    <location>
        <begin position="1"/>
        <end position="17"/>
    </location>
</feature>
<dbReference type="InterPro" id="IPR023415">
    <property type="entry name" value="LDLR_class-A_CS"/>
</dbReference>
<dbReference type="PROSITE" id="PS01209">
    <property type="entry name" value="LDLRA_1"/>
    <property type="match status" value="1"/>
</dbReference>
<feature type="coiled-coil region" evidence="3">
    <location>
        <begin position="20"/>
        <end position="74"/>
    </location>
</feature>